<reference evidence="2" key="1">
    <citation type="submission" date="2022-03" db="EMBL/GenBank/DDBJ databases">
        <authorList>
            <person name="Martin H S."/>
        </authorList>
    </citation>
    <scope>NUCLEOTIDE SEQUENCE</scope>
</reference>
<sequence length="67" mass="7273">MAFFISSIAIADQPRPDPGTVARPPLQQGKRGPATGGRAAPRTRDADLWKQFVECDPDHRHPPAGEL</sequence>
<proteinExistence type="predicted"/>
<feature type="non-terminal residue" evidence="2">
    <location>
        <position position="1"/>
    </location>
</feature>
<dbReference type="EMBL" id="OW152821">
    <property type="protein sequence ID" value="CAH2077286.1"/>
    <property type="molecule type" value="Genomic_DNA"/>
</dbReference>
<dbReference type="Proteomes" id="UP000837857">
    <property type="component" value="Chromosome 9"/>
</dbReference>
<evidence type="ECO:0000256" key="1">
    <source>
        <dbReference type="SAM" id="MobiDB-lite"/>
    </source>
</evidence>
<feature type="region of interest" description="Disordered" evidence="1">
    <location>
        <begin position="1"/>
        <end position="42"/>
    </location>
</feature>
<organism evidence="2 3">
    <name type="scientific">Iphiclides podalirius</name>
    <name type="common">scarce swallowtail</name>
    <dbReference type="NCBI Taxonomy" id="110791"/>
    <lineage>
        <taxon>Eukaryota</taxon>
        <taxon>Metazoa</taxon>
        <taxon>Ecdysozoa</taxon>
        <taxon>Arthropoda</taxon>
        <taxon>Hexapoda</taxon>
        <taxon>Insecta</taxon>
        <taxon>Pterygota</taxon>
        <taxon>Neoptera</taxon>
        <taxon>Endopterygota</taxon>
        <taxon>Lepidoptera</taxon>
        <taxon>Glossata</taxon>
        <taxon>Ditrysia</taxon>
        <taxon>Papilionoidea</taxon>
        <taxon>Papilionidae</taxon>
        <taxon>Papilioninae</taxon>
        <taxon>Iphiclides</taxon>
    </lineage>
</organism>
<protein>
    <submittedName>
        <fullName evidence="2">Uncharacterized protein</fullName>
    </submittedName>
</protein>
<accession>A0ABN8J9H0</accession>
<keyword evidence="3" id="KW-1185">Reference proteome</keyword>
<gene>
    <name evidence="2" type="ORF">IPOD504_LOCUS17636</name>
</gene>
<evidence type="ECO:0000313" key="2">
    <source>
        <dbReference type="EMBL" id="CAH2077286.1"/>
    </source>
</evidence>
<name>A0ABN8J9H0_9NEOP</name>
<evidence type="ECO:0000313" key="3">
    <source>
        <dbReference type="Proteomes" id="UP000837857"/>
    </source>
</evidence>